<evidence type="ECO:0000313" key="1">
    <source>
        <dbReference type="EMBL" id="EMI21750.1"/>
    </source>
</evidence>
<dbReference type="InterPro" id="IPR012334">
    <property type="entry name" value="Pectin_lyas_fold"/>
</dbReference>
<protein>
    <recommendedName>
        <fullName evidence="3">Pectate lyase superfamily protein domain-containing protein</fullName>
    </recommendedName>
</protein>
<evidence type="ECO:0008006" key="3">
    <source>
        <dbReference type="Google" id="ProtNLM"/>
    </source>
</evidence>
<dbReference type="SUPFAM" id="SSF51126">
    <property type="entry name" value="Pectin lyase-like"/>
    <property type="match status" value="1"/>
</dbReference>
<feature type="non-terminal residue" evidence="1">
    <location>
        <position position="82"/>
    </location>
</feature>
<dbReference type="AlphaFoldDB" id="M5RR24"/>
<dbReference type="Gene3D" id="2.160.20.10">
    <property type="entry name" value="Single-stranded right-handed beta-helix, Pectin lyase-like"/>
    <property type="match status" value="1"/>
</dbReference>
<dbReference type="PANTHER" id="PTHR36453">
    <property type="entry name" value="SECRETED PROTEIN-RELATED"/>
    <property type="match status" value="1"/>
</dbReference>
<dbReference type="InterPro" id="IPR011050">
    <property type="entry name" value="Pectin_lyase_fold/virulence"/>
</dbReference>
<proteinExistence type="predicted"/>
<evidence type="ECO:0000313" key="2">
    <source>
        <dbReference type="Proteomes" id="UP000011991"/>
    </source>
</evidence>
<organism evidence="1 2">
    <name type="scientific">Rhodopirellula maiorica SM1</name>
    <dbReference type="NCBI Taxonomy" id="1265738"/>
    <lineage>
        <taxon>Bacteria</taxon>
        <taxon>Pseudomonadati</taxon>
        <taxon>Planctomycetota</taxon>
        <taxon>Planctomycetia</taxon>
        <taxon>Pirellulales</taxon>
        <taxon>Pirellulaceae</taxon>
        <taxon>Novipirellula</taxon>
    </lineage>
</organism>
<keyword evidence="2" id="KW-1185">Reference proteome</keyword>
<name>M5RR24_9BACT</name>
<gene>
    <name evidence="1" type="ORF">RMSM_01324</name>
</gene>
<dbReference type="Proteomes" id="UP000011991">
    <property type="component" value="Unassembled WGS sequence"/>
</dbReference>
<dbReference type="PANTHER" id="PTHR36453:SF1">
    <property type="entry name" value="RIGHT HANDED BETA HELIX DOMAIN-CONTAINING PROTEIN"/>
    <property type="match status" value="1"/>
</dbReference>
<sequence>MGSVVSAADIYVSPNGKDTNSGAAEAPLATLAAAQQKARTMAGREAVTVHVADGVYYLPKTLVFTPEDSGSDEHPVVYKADN</sequence>
<reference evidence="1 2" key="1">
    <citation type="journal article" date="2013" name="Mar. Genomics">
        <title>Expression of sulfatases in Rhodopirellula baltica and the diversity of sulfatases in the genus Rhodopirellula.</title>
        <authorList>
            <person name="Wegner C.E."/>
            <person name="Richter-Heitmann T."/>
            <person name="Klindworth A."/>
            <person name="Klockow C."/>
            <person name="Richter M."/>
            <person name="Achstetter T."/>
            <person name="Glockner F.O."/>
            <person name="Harder J."/>
        </authorList>
    </citation>
    <scope>NUCLEOTIDE SEQUENCE [LARGE SCALE GENOMIC DNA]</scope>
    <source>
        <strain evidence="1 2">SM1</strain>
    </source>
</reference>
<comment type="caution">
    <text evidence="1">The sequence shown here is derived from an EMBL/GenBank/DDBJ whole genome shotgun (WGS) entry which is preliminary data.</text>
</comment>
<dbReference type="EMBL" id="ANOG01000198">
    <property type="protein sequence ID" value="EMI21750.1"/>
    <property type="molecule type" value="Genomic_DNA"/>
</dbReference>
<accession>M5RR24</accession>